<keyword evidence="4 6" id="KW-1133">Transmembrane helix</keyword>
<accession>A0A8J6DL81</accession>
<name>A0A8J6DL81_GALPY</name>
<comment type="caution">
    <text evidence="7">The sequence shown here is derived from an EMBL/GenBank/DDBJ whole genome shotgun (WGS) entry which is preliminary data.</text>
</comment>
<keyword evidence="8" id="KW-1185">Reference proteome</keyword>
<evidence type="ECO:0000256" key="6">
    <source>
        <dbReference type="SAM" id="Phobius"/>
    </source>
</evidence>
<evidence type="ECO:0000256" key="3">
    <source>
        <dbReference type="ARBA" id="ARBA00022692"/>
    </source>
</evidence>
<feature type="transmembrane region" description="Helical" evidence="6">
    <location>
        <begin position="97"/>
        <end position="121"/>
    </location>
</feature>
<gene>
    <name evidence="7" type="ORF">J0S82_006211</name>
</gene>
<dbReference type="OrthoDB" id="10012538at2759"/>
<proteinExistence type="inferred from homology"/>
<feature type="transmembrane region" description="Helical" evidence="6">
    <location>
        <begin position="167"/>
        <end position="188"/>
    </location>
</feature>
<dbReference type="Gene3D" id="1.20.140.150">
    <property type="match status" value="1"/>
</dbReference>
<protein>
    <submittedName>
        <fullName evidence="7">Clarin-2</fullName>
    </submittedName>
</protein>
<dbReference type="GO" id="GO:0007605">
    <property type="term" value="P:sensory perception of sound"/>
    <property type="evidence" value="ECO:0007669"/>
    <property type="project" value="UniProtKB-ARBA"/>
</dbReference>
<comment type="subcellular location">
    <subcellularLocation>
        <location evidence="1">Membrane</location>
        <topology evidence="1">Multi-pass membrane protein</topology>
    </subcellularLocation>
</comment>
<keyword evidence="3 6" id="KW-0812">Transmembrane</keyword>
<dbReference type="InterPro" id="IPR026748">
    <property type="entry name" value="Clarin"/>
</dbReference>
<feature type="transmembrane region" description="Helical" evidence="6">
    <location>
        <begin position="12"/>
        <end position="34"/>
    </location>
</feature>
<comment type="similarity">
    <text evidence="2">Belongs to the clarin family.</text>
</comment>
<dbReference type="PANTHER" id="PTHR31548:SF5">
    <property type="entry name" value="CLARIN-2"/>
    <property type="match status" value="1"/>
</dbReference>
<dbReference type="Proteomes" id="UP000700334">
    <property type="component" value="Unassembled WGS sequence"/>
</dbReference>
<reference evidence="7" key="1">
    <citation type="journal article" date="2021" name="Evol. Appl.">
        <title>The genome of the Pyrenean desman and the effects of bottlenecks and inbreeding on the genomic landscape of an endangered species.</title>
        <authorList>
            <person name="Escoda L."/>
            <person name="Castresana J."/>
        </authorList>
    </citation>
    <scope>NUCLEOTIDE SEQUENCE</scope>
    <source>
        <strain evidence="7">IBE-C5619</strain>
    </source>
</reference>
<evidence type="ECO:0000313" key="8">
    <source>
        <dbReference type="Proteomes" id="UP000700334"/>
    </source>
</evidence>
<dbReference type="PANTHER" id="PTHR31548">
    <property type="entry name" value="CLARIN"/>
    <property type="match status" value="1"/>
</dbReference>
<dbReference type="EMBL" id="JAGFMF010011878">
    <property type="protein sequence ID" value="KAG8510323.1"/>
    <property type="molecule type" value="Genomic_DNA"/>
</dbReference>
<evidence type="ECO:0000256" key="4">
    <source>
        <dbReference type="ARBA" id="ARBA00022989"/>
    </source>
</evidence>
<organism evidence="7 8">
    <name type="scientific">Galemys pyrenaicus</name>
    <name type="common">Iberian desman</name>
    <name type="synonym">Pyrenean desman</name>
    <dbReference type="NCBI Taxonomy" id="202257"/>
    <lineage>
        <taxon>Eukaryota</taxon>
        <taxon>Metazoa</taxon>
        <taxon>Chordata</taxon>
        <taxon>Craniata</taxon>
        <taxon>Vertebrata</taxon>
        <taxon>Euteleostomi</taxon>
        <taxon>Mammalia</taxon>
        <taxon>Eutheria</taxon>
        <taxon>Laurasiatheria</taxon>
        <taxon>Eulipotyphla</taxon>
        <taxon>Talpidae</taxon>
        <taxon>Galemys</taxon>
    </lineage>
</organism>
<evidence type="ECO:0000256" key="2">
    <source>
        <dbReference type="ARBA" id="ARBA00005787"/>
    </source>
</evidence>
<dbReference type="AlphaFoldDB" id="A0A8J6DL81"/>
<sequence length="259" mass="28255">MPGGFRKAWYGLASLLSFSSFVLLITALAVPHWLSGKILCQTGVDLVNATDPERVKFIGDIYYGLFRGCKVRQCGLGGRQSQFTIFPLLVRELNAGLHVTTLLLLVVALALALVSTGFAILNMLQVPYRAVNGPGGICLWNVLAEKRHSACRGRGHRAARGAENESGLWVPGGVVALAIASFVAAVRWHDLTERIANFQETLFRLVVVEERYEESFWICVASASAHAATLMVVAISQIPLPEMKTKIEEATVTAEDILY</sequence>
<dbReference type="GO" id="GO:0016020">
    <property type="term" value="C:membrane"/>
    <property type="evidence" value="ECO:0007669"/>
    <property type="project" value="UniProtKB-SubCell"/>
</dbReference>
<evidence type="ECO:0000256" key="1">
    <source>
        <dbReference type="ARBA" id="ARBA00004141"/>
    </source>
</evidence>
<keyword evidence="5 6" id="KW-0472">Membrane</keyword>
<dbReference type="Pfam" id="PF25807">
    <property type="entry name" value="Clarin-2"/>
    <property type="match status" value="2"/>
</dbReference>
<evidence type="ECO:0000313" key="7">
    <source>
        <dbReference type="EMBL" id="KAG8510323.1"/>
    </source>
</evidence>
<evidence type="ECO:0000256" key="5">
    <source>
        <dbReference type="ARBA" id="ARBA00023136"/>
    </source>
</evidence>